<feature type="compositionally biased region" description="Low complexity" evidence="1">
    <location>
        <begin position="12"/>
        <end position="41"/>
    </location>
</feature>
<feature type="transmembrane region" description="Helical" evidence="2">
    <location>
        <begin position="145"/>
        <end position="165"/>
    </location>
</feature>
<evidence type="ECO:0000256" key="1">
    <source>
        <dbReference type="SAM" id="MobiDB-lite"/>
    </source>
</evidence>
<feature type="transmembrane region" description="Helical" evidence="2">
    <location>
        <begin position="111"/>
        <end position="138"/>
    </location>
</feature>
<dbReference type="Proteomes" id="UP000294853">
    <property type="component" value="Chromosome"/>
</dbReference>
<dbReference type="AlphaFoldDB" id="A0A4P7IBB0"/>
<name>A0A4P7IBB0_9ACTN</name>
<feature type="transmembrane region" description="Helical" evidence="2">
    <location>
        <begin position="171"/>
        <end position="192"/>
    </location>
</feature>
<dbReference type="OrthoDB" id="3831145at2"/>
<evidence type="ECO:0000256" key="2">
    <source>
        <dbReference type="SAM" id="Phobius"/>
    </source>
</evidence>
<gene>
    <name evidence="3" type="ORF">EXE58_01620</name>
</gene>
<feature type="region of interest" description="Disordered" evidence="1">
    <location>
        <begin position="1"/>
        <end position="54"/>
    </location>
</feature>
<reference evidence="3 4" key="1">
    <citation type="submission" date="2019-03" db="EMBL/GenBank/DDBJ databases">
        <title>Three New Species of Nocardioides, Nocardioides euryhalodurans sp. nov., Nocardioides seonyuensis sp. nov. and Nocardioides eburneoflavus sp. nov. Iolated from Soil.</title>
        <authorList>
            <person name="Roh S.G."/>
            <person name="Lee C."/>
            <person name="Kim M.-K."/>
            <person name="Kim S.B."/>
        </authorList>
    </citation>
    <scope>NUCLEOTIDE SEQUENCE [LARGE SCALE GENOMIC DNA]</scope>
    <source>
        <strain evidence="3 4">MMS17-SY207-3</strain>
    </source>
</reference>
<accession>A0A4P7IBB0</accession>
<evidence type="ECO:0000313" key="3">
    <source>
        <dbReference type="EMBL" id="QBX54296.1"/>
    </source>
</evidence>
<keyword evidence="2" id="KW-0472">Membrane</keyword>
<keyword evidence="2" id="KW-1133">Transmembrane helix</keyword>
<sequence>MSSTPPPGDGYGQPDYGQQPHGQPDYGQQPAQPYGQAPYGQSSYGTAGDGQQALMTEPPKSVRTAVNLIWARVALTVLTMVVTFVMLDSIIDEALESQPPTDGVSAADLESFTRAFAIGTMVISLLVSVGLAIVLLMFIKKGANWARIVFTVLTALGLLFGLFSFTQPQPGIIPILNGVYMALGVATLWFLWQKDSNAWFARRA</sequence>
<feature type="transmembrane region" description="Helical" evidence="2">
    <location>
        <begin position="69"/>
        <end position="91"/>
    </location>
</feature>
<keyword evidence="4" id="KW-1185">Reference proteome</keyword>
<proteinExistence type="predicted"/>
<dbReference type="EMBL" id="CP038436">
    <property type="protein sequence ID" value="QBX54296.1"/>
    <property type="molecule type" value="Genomic_DNA"/>
</dbReference>
<evidence type="ECO:0000313" key="4">
    <source>
        <dbReference type="Proteomes" id="UP000294853"/>
    </source>
</evidence>
<keyword evidence="2" id="KW-0812">Transmembrane</keyword>
<dbReference type="KEGG" id="nsn:EXE58_01620"/>
<protein>
    <submittedName>
        <fullName evidence="3">Uncharacterized protein</fullName>
    </submittedName>
</protein>
<dbReference type="RefSeq" id="WP_135266269.1">
    <property type="nucleotide sequence ID" value="NZ_CP038436.1"/>
</dbReference>
<organism evidence="3 4">
    <name type="scientific">Nocardioides seonyuensis</name>
    <dbReference type="NCBI Taxonomy" id="2518371"/>
    <lineage>
        <taxon>Bacteria</taxon>
        <taxon>Bacillati</taxon>
        <taxon>Actinomycetota</taxon>
        <taxon>Actinomycetes</taxon>
        <taxon>Propionibacteriales</taxon>
        <taxon>Nocardioidaceae</taxon>
        <taxon>Nocardioides</taxon>
    </lineage>
</organism>